<dbReference type="PANTHER" id="PTHR43400:SF10">
    <property type="entry name" value="3-OXOSTEROID 1-DEHYDROGENASE"/>
    <property type="match status" value="1"/>
</dbReference>
<dbReference type="SUPFAM" id="SSF51905">
    <property type="entry name" value="FAD/NAD(P)-binding domain"/>
    <property type="match status" value="1"/>
</dbReference>
<evidence type="ECO:0000256" key="1">
    <source>
        <dbReference type="ARBA" id="ARBA00001974"/>
    </source>
</evidence>
<proteinExistence type="predicted"/>
<dbReference type="InterPro" id="IPR050315">
    <property type="entry name" value="FAD-oxidoreductase_2"/>
</dbReference>
<dbReference type="InterPro" id="IPR027477">
    <property type="entry name" value="Succ_DH/fumarate_Rdtase_cat_sf"/>
</dbReference>
<evidence type="ECO:0000313" key="7">
    <source>
        <dbReference type="Proteomes" id="UP001164693"/>
    </source>
</evidence>
<evidence type="ECO:0000313" key="6">
    <source>
        <dbReference type="EMBL" id="WAX57089.1"/>
    </source>
</evidence>
<evidence type="ECO:0000259" key="5">
    <source>
        <dbReference type="Pfam" id="PF00890"/>
    </source>
</evidence>
<evidence type="ECO:0000256" key="2">
    <source>
        <dbReference type="ARBA" id="ARBA00022630"/>
    </source>
</evidence>
<dbReference type="InterPro" id="IPR036188">
    <property type="entry name" value="FAD/NAD-bd_sf"/>
</dbReference>
<protein>
    <submittedName>
        <fullName evidence="6">FAD-dependent oxidoreductase</fullName>
    </submittedName>
</protein>
<dbReference type="SUPFAM" id="SSF56425">
    <property type="entry name" value="Succinate dehydrogenase/fumarate reductase flavoprotein, catalytic domain"/>
    <property type="match status" value="1"/>
</dbReference>
<accession>A0ABY7K127</accession>
<dbReference type="InterPro" id="IPR003953">
    <property type="entry name" value="FAD-dep_OxRdtase_2_FAD-bd"/>
</dbReference>
<sequence>MSRPFAPVDASTVGSWADDADVVVVGFGAAGSSAAFEAATVGARTLVLERAGAAGGAAALSDGFIYLGAGTPEQVAAGYPDTVENMQAFLLAACGPAPDRAKIERYCAAIAEHREWLLARGVEFLGTVLPHANGTSPVDGEGLMFTGGENAHPYRDVATPAPRGHVVQGGRPGGKVLMARLSGAAVEAGARTSFDTRAERLVVDGTGRVCGVIAQRYGEQVAIRARAGVVLAAGGFIQNPAMVEQYAPVVQVTPLRLGTDGDDGSGIRMAQAVGAQVKRMDAIECALPFNAPRSLVHGIIVNRAGQRFVNEDTYMGRVGQAALVHQGAVAYLIVDEEHYAPNWLNIPATWVCATASELEGEIGLPQGALVATLDYYNEHARSGRDPLFGKDATVLTPLRGPLAAFDLRAGSFVYAPFTLGGLHTLPDGEVLDLAAAPIPGLFAAGRTTSGVAAQGYCSGLSLGDSTLFGRWAGRRAASAARR</sequence>
<dbReference type="Gene3D" id="3.50.50.60">
    <property type="entry name" value="FAD/NAD(P)-binding domain"/>
    <property type="match status" value="1"/>
</dbReference>
<dbReference type="Gene3D" id="3.90.700.10">
    <property type="entry name" value="Succinate dehydrogenase/fumarate reductase flavoprotein, catalytic domain"/>
    <property type="match status" value="1"/>
</dbReference>
<dbReference type="EMBL" id="CP097463">
    <property type="protein sequence ID" value="WAX57089.1"/>
    <property type="molecule type" value="Genomic_DNA"/>
</dbReference>
<keyword evidence="7" id="KW-1185">Reference proteome</keyword>
<gene>
    <name evidence="6" type="ORF">M6B22_21615</name>
</gene>
<dbReference type="RefSeq" id="WP_269443624.1">
    <property type="nucleotide sequence ID" value="NZ_CP097463.1"/>
</dbReference>
<keyword evidence="2" id="KW-0285">Flavoprotein</keyword>
<dbReference type="Proteomes" id="UP001164693">
    <property type="component" value="Chromosome"/>
</dbReference>
<reference evidence="6" key="1">
    <citation type="submission" date="2022-05" db="EMBL/GenBank/DDBJ databases">
        <title>Jatrophihabitans sp. SB3-54 whole genome sequence.</title>
        <authorList>
            <person name="Suh M.K."/>
            <person name="Eom M.K."/>
            <person name="Kim J.S."/>
            <person name="Kim H.S."/>
            <person name="Do H.E."/>
            <person name="Shin Y.K."/>
            <person name="Lee J.-S."/>
        </authorList>
    </citation>
    <scope>NUCLEOTIDE SEQUENCE</scope>
    <source>
        <strain evidence="6">SB3-54</strain>
    </source>
</reference>
<dbReference type="NCBIfam" id="NF005510">
    <property type="entry name" value="PRK07121.1-3"/>
    <property type="match status" value="1"/>
</dbReference>
<dbReference type="PANTHER" id="PTHR43400">
    <property type="entry name" value="FUMARATE REDUCTASE"/>
    <property type="match status" value="1"/>
</dbReference>
<evidence type="ECO:0000256" key="4">
    <source>
        <dbReference type="ARBA" id="ARBA00023002"/>
    </source>
</evidence>
<organism evidence="6 7">
    <name type="scientific">Jatrophihabitans cynanchi</name>
    <dbReference type="NCBI Taxonomy" id="2944128"/>
    <lineage>
        <taxon>Bacteria</taxon>
        <taxon>Bacillati</taxon>
        <taxon>Actinomycetota</taxon>
        <taxon>Actinomycetes</taxon>
        <taxon>Jatrophihabitantales</taxon>
        <taxon>Jatrophihabitantaceae</taxon>
        <taxon>Jatrophihabitans</taxon>
    </lineage>
</organism>
<keyword evidence="4" id="KW-0560">Oxidoreductase</keyword>
<evidence type="ECO:0000256" key="3">
    <source>
        <dbReference type="ARBA" id="ARBA00022827"/>
    </source>
</evidence>
<feature type="domain" description="FAD-dependent oxidoreductase 2 FAD-binding" evidence="5">
    <location>
        <begin position="21"/>
        <end position="451"/>
    </location>
</feature>
<dbReference type="Pfam" id="PF00890">
    <property type="entry name" value="FAD_binding_2"/>
    <property type="match status" value="1"/>
</dbReference>
<comment type="cofactor">
    <cofactor evidence="1">
        <name>FAD</name>
        <dbReference type="ChEBI" id="CHEBI:57692"/>
    </cofactor>
</comment>
<name>A0ABY7K127_9ACTN</name>
<keyword evidence="3" id="KW-0274">FAD</keyword>